<protein>
    <recommendedName>
        <fullName evidence="2">Sulfite reductase [NADPH] flavoprotein alpha-component-like FAD-binding domain-containing protein</fullName>
    </recommendedName>
</protein>
<reference evidence="3" key="2">
    <citation type="submission" date="2023-05" db="EMBL/GenBank/DDBJ databases">
        <authorList>
            <person name="Schelkunov M.I."/>
        </authorList>
    </citation>
    <scope>NUCLEOTIDE SEQUENCE</scope>
    <source>
        <strain evidence="3">Hsosn_3</strain>
        <tissue evidence="3">Leaf</tissue>
    </source>
</reference>
<dbReference type="GO" id="GO:0050660">
    <property type="term" value="F:flavin adenine dinucleotide binding"/>
    <property type="evidence" value="ECO:0007669"/>
    <property type="project" value="TreeGrafter"/>
</dbReference>
<dbReference type="PANTHER" id="PTHR19384">
    <property type="entry name" value="NITRIC OXIDE SYNTHASE-RELATED"/>
    <property type="match status" value="1"/>
</dbReference>
<evidence type="ECO:0000256" key="1">
    <source>
        <dbReference type="ARBA" id="ARBA00022630"/>
    </source>
</evidence>
<gene>
    <name evidence="3" type="ORF">POM88_005393</name>
</gene>
<dbReference type="InterPro" id="IPR017938">
    <property type="entry name" value="Riboflavin_synthase-like_b-brl"/>
</dbReference>
<dbReference type="GO" id="GO:0005829">
    <property type="term" value="C:cytosol"/>
    <property type="evidence" value="ECO:0007669"/>
    <property type="project" value="TreeGrafter"/>
</dbReference>
<evidence type="ECO:0000259" key="2">
    <source>
        <dbReference type="Pfam" id="PF00667"/>
    </source>
</evidence>
<dbReference type="InterPro" id="IPR003097">
    <property type="entry name" value="CysJ-like_FAD-binding"/>
</dbReference>
<proteinExistence type="predicted"/>
<dbReference type="Proteomes" id="UP001237642">
    <property type="component" value="Unassembled WGS sequence"/>
</dbReference>
<keyword evidence="1" id="KW-0285">Flavoprotein</keyword>
<sequence>MQRLLTLIDSSPTSDKLTGKTINDNFDWLLDSGASHHMTGTLEHLFDRSDLPPCPVNLPDGVQTSAVLQGSVRLPSGLVLEGFPSVQIPFEWLVPPLKTRAFSISSSHLVHPNQVHLTVKVVSWITPSNRAQGSGS</sequence>
<name>A0AAD8J4C0_9APIA</name>
<dbReference type="GO" id="GO:0016491">
    <property type="term" value="F:oxidoreductase activity"/>
    <property type="evidence" value="ECO:0007669"/>
    <property type="project" value="InterPro"/>
</dbReference>
<accession>A0AAD8J4C0</accession>
<evidence type="ECO:0000313" key="4">
    <source>
        <dbReference type="Proteomes" id="UP001237642"/>
    </source>
</evidence>
<organism evidence="3 4">
    <name type="scientific">Heracleum sosnowskyi</name>
    <dbReference type="NCBI Taxonomy" id="360622"/>
    <lineage>
        <taxon>Eukaryota</taxon>
        <taxon>Viridiplantae</taxon>
        <taxon>Streptophyta</taxon>
        <taxon>Embryophyta</taxon>
        <taxon>Tracheophyta</taxon>
        <taxon>Spermatophyta</taxon>
        <taxon>Magnoliopsida</taxon>
        <taxon>eudicotyledons</taxon>
        <taxon>Gunneridae</taxon>
        <taxon>Pentapetalae</taxon>
        <taxon>asterids</taxon>
        <taxon>campanulids</taxon>
        <taxon>Apiales</taxon>
        <taxon>Apiaceae</taxon>
        <taxon>Apioideae</taxon>
        <taxon>apioid superclade</taxon>
        <taxon>Tordylieae</taxon>
        <taxon>Tordyliinae</taxon>
        <taxon>Heracleum</taxon>
    </lineage>
</organism>
<dbReference type="EMBL" id="JAUIZM010000002">
    <property type="protein sequence ID" value="KAK1395530.1"/>
    <property type="molecule type" value="Genomic_DNA"/>
</dbReference>
<reference evidence="3" key="1">
    <citation type="submission" date="2023-02" db="EMBL/GenBank/DDBJ databases">
        <title>Genome of toxic invasive species Heracleum sosnowskyi carries increased number of genes despite the absence of recent whole-genome duplications.</title>
        <authorList>
            <person name="Schelkunov M."/>
            <person name="Shtratnikova V."/>
            <person name="Makarenko M."/>
            <person name="Klepikova A."/>
            <person name="Omelchenko D."/>
            <person name="Novikova G."/>
            <person name="Obukhova E."/>
            <person name="Bogdanov V."/>
            <person name="Penin A."/>
            <person name="Logacheva M."/>
        </authorList>
    </citation>
    <scope>NUCLEOTIDE SEQUENCE</scope>
    <source>
        <strain evidence="3">Hsosn_3</strain>
        <tissue evidence="3">Leaf</tissue>
    </source>
</reference>
<keyword evidence="4" id="KW-1185">Reference proteome</keyword>
<dbReference type="PANTHER" id="PTHR19384:SF10">
    <property type="entry name" value="NADPH-DEPENDENT DIFLAVIN OXIDOREDUCTASE 1"/>
    <property type="match status" value="1"/>
</dbReference>
<dbReference type="SUPFAM" id="SSF63380">
    <property type="entry name" value="Riboflavin synthase domain-like"/>
    <property type="match status" value="1"/>
</dbReference>
<dbReference type="Gene3D" id="2.40.30.10">
    <property type="entry name" value="Translation factors"/>
    <property type="match status" value="1"/>
</dbReference>
<dbReference type="AlphaFoldDB" id="A0AAD8J4C0"/>
<dbReference type="Pfam" id="PF00667">
    <property type="entry name" value="FAD_binding_1"/>
    <property type="match status" value="1"/>
</dbReference>
<evidence type="ECO:0000313" key="3">
    <source>
        <dbReference type="EMBL" id="KAK1395530.1"/>
    </source>
</evidence>
<comment type="caution">
    <text evidence="3">The sequence shown here is derived from an EMBL/GenBank/DDBJ whole genome shotgun (WGS) entry which is preliminary data.</text>
</comment>
<dbReference type="GO" id="GO:0010181">
    <property type="term" value="F:FMN binding"/>
    <property type="evidence" value="ECO:0007669"/>
    <property type="project" value="TreeGrafter"/>
</dbReference>
<feature type="domain" description="Sulfite reductase [NADPH] flavoprotein alpha-component-like FAD-binding" evidence="2">
    <location>
        <begin position="79"/>
        <end position="131"/>
    </location>
</feature>